<dbReference type="InterPro" id="IPR000873">
    <property type="entry name" value="AMP-dep_synth/lig_dom"/>
</dbReference>
<dbReference type="GO" id="GO:0008218">
    <property type="term" value="P:bioluminescence"/>
    <property type="evidence" value="ECO:0007669"/>
    <property type="project" value="UniProtKB-KW"/>
</dbReference>
<keyword evidence="6" id="KW-0455">Luminescence</keyword>
<sequence>MNTAQACRFVKGISLASGIKYPRYVIGNTRDVSTGMEKTGPGTIFRSPVPDVELPVQSISDFLFSRFNTFGNTIALVDHGTGRSYLYSQLEDLSRRVGSFLARKGLRKGDVVCYYGTNNPEFALLLLGCSSVGVTLTTTNPAYTPAELKQQMTIMGCRTIFTIPALTAKCREVGFDDLIVMGGSEGGRPFSDALSDDGRAFPSDVRVDPKEDVAIVPFSSGTTGLPKGVMLTHYNIVSNLLQFRGMFVTTPEDCNIAVLPFFHLYGMGPVLMGTLQDGGKMVTLPAFDPEAYLNAIVQHKASIIHVVPPMVLFLTRHPLVAKFDLSRVRQVVTGAAPLGDALTKEFMEKRKLQIKQGYGMTELSPVASIDVEPVTIGTVGPLVPNCEAKILDLDTGASLGHNEVGEVCIRGPQVMKGYHDNPKATSQMIDKEGWLHTGDVGFFSDKGRLVISDRLKELIKYKAFQVAPAELEDLLHKHPAVLDVAVVAAADERAGEVPQAFVVIRPNMAAKEEEIRKFVDDQVSDHKKLRGGVKFLKEIPKSPSGKILRRLLKDMK</sequence>
<evidence type="ECO:0000259" key="10">
    <source>
        <dbReference type="Pfam" id="PF13193"/>
    </source>
</evidence>
<evidence type="ECO:0000256" key="3">
    <source>
        <dbReference type="ARBA" id="ARBA00019043"/>
    </source>
</evidence>
<dbReference type="Pfam" id="PF00501">
    <property type="entry name" value="AMP-binding"/>
    <property type="match status" value="1"/>
</dbReference>
<keyword evidence="4" id="KW-0547">Nucleotide-binding</keyword>
<evidence type="ECO:0000256" key="7">
    <source>
        <dbReference type="ARBA" id="ARBA00023262"/>
    </source>
</evidence>
<evidence type="ECO:0000256" key="8">
    <source>
        <dbReference type="ARBA" id="ARBA00048497"/>
    </source>
</evidence>
<evidence type="ECO:0000313" key="12">
    <source>
        <dbReference type="Proteomes" id="UP000828390"/>
    </source>
</evidence>
<dbReference type="InterPro" id="IPR020845">
    <property type="entry name" value="AMP-binding_CS"/>
</dbReference>
<name>A0A9D4L8N8_DREPO</name>
<dbReference type="InterPro" id="IPR045851">
    <property type="entry name" value="AMP-bd_C_sf"/>
</dbReference>
<dbReference type="GO" id="GO:0016405">
    <property type="term" value="F:CoA-ligase activity"/>
    <property type="evidence" value="ECO:0007669"/>
    <property type="project" value="TreeGrafter"/>
</dbReference>
<comment type="similarity">
    <text evidence="1">Belongs to the ATP-dependent AMP-binding enzyme family.</text>
</comment>
<gene>
    <name evidence="11" type="ORF">DPMN_095851</name>
</gene>
<reference evidence="11" key="1">
    <citation type="journal article" date="2019" name="bioRxiv">
        <title>The Genome of the Zebra Mussel, Dreissena polymorpha: A Resource for Invasive Species Research.</title>
        <authorList>
            <person name="McCartney M.A."/>
            <person name="Auch B."/>
            <person name="Kono T."/>
            <person name="Mallez S."/>
            <person name="Zhang Y."/>
            <person name="Obille A."/>
            <person name="Becker A."/>
            <person name="Abrahante J.E."/>
            <person name="Garbe J."/>
            <person name="Badalamenti J.P."/>
            <person name="Herman A."/>
            <person name="Mangelson H."/>
            <person name="Liachko I."/>
            <person name="Sullivan S."/>
            <person name="Sone E.D."/>
            <person name="Koren S."/>
            <person name="Silverstein K.A.T."/>
            <person name="Beckman K.B."/>
            <person name="Gohl D.M."/>
        </authorList>
    </citation>
    <scope>NUCLEOTIDE SEQUENCE</scope>
    <source>
        <strain evidence="11">Duluth1</strain>
        <tissue evidence="11">Whole animal</tissue>
    </source>
</reference>
<evidence type="ECO:0000256" key="2">
    <source>
        <dbReference type="ARBA" id="ARBA00012532"/>
    </source>
</evidence>
<dbReference type="SUPFAM" id="SSF56801">
    <property type="entry name" value="Acetyl-CoA synthetase-like"/>
    <property type="match status" value="1"/>
</dbReference>
<proteinExistence type="inferred from homology"/>
<dbReference type="PANTHER" id="PTHR24096:SF422">
    <property type="entry name" value="BCDNA.GH02901"/>
    <property type="match status" value="1"/>
</dbReference>
<dbReference type="EMBL" id="JAIWYP010000003">
    <property type="protein sequence ID" value="KAH3853329.1"/>
    <property type="molecule type" value="Genomic_DNA"/>
</dbReference>
<evidence type="ECO:0000259" key="9">
    <source>
        <dbReference type="Pfam" id="PF00501"/>
    </source>
</evidence>
<evidence type="ECO:0000256" key="4">
    <source>
        <dbReference type="ARBA" id="ARBA00022741"/>
    </source>
</evidence>
<dbReference type="Pfam" id="PF13193">
    <property type="entry name" value="AMP-binding_C"/>
    <property type="match status" value="1"/>
</dbReference>
<keyword evidence="5" id="KW-0067">ATP-binding</keyword>
<dbReference type="AlphaFoldDB" id="A0A9D4L8N8"/>
<accession>A0A9D4L8N8</accession>
<comment type="caution">
    <text evidence="11">The sequence shown here is derived from an EMBL/GenBank/DDBJ whole genome shotgun (WGS) entry which is preliminary data.</text>
</comment>
<evidence type="ECO:0000313" key="11">
    <source>
        <dbReference type="EMBL" id="KAH3853329.1"/>
    </source>
</evidence>
<keyword evidence="12" id="KW-1185">Reference proteome</keyword>
<organism evidence="11 12">
    <name type="scientific">Dreissena polymorpha</name>
    <name type="common">Zebra mussel</name>
    <name type="synonym">Mytilus polymorpha</name>
    <dbReference type="NCBI Taxonomy" id="45954"/>
    <lineage>
        <taxon>Eukaryota</taxon>
        <taxon>Metazoa</taxon>
        <taxon>Spiralia</taxon>
        <taxon>Lophotrochozoa</taxon>
        <taxon>Mollusca</taxon>
        <taxon>Bivalvia</taxon>
        <taxon>Autobranchia</taxon>
        <taxon>Heteroconchia</taxon>
        <taxon>Euheterodonta</taxon>
        <taxon>Imparidentia</taxon>
        <taxon>Neoheterodontei</taxon>
        <taxon>Myida</taxon>
        <taxon>Dreissenoidea</taxon>
        <taxon>Dreissenidae</taxon>
        <taxon>Dreissena</taxon>
    </lineage>
</organism>
<dbReference type="Proteomes" id="UP000828390">
    <property type="component" value="Unassembled WGS sequence"/>
</dbReference>
<evidence type="ECO:0000256" key="6">
    <source>
        <dbReference type="ARBA" id="ARBA00023223"/>
    </source>
</evidence>
<dbReference type="GO" id="GO:0005524">
    <property type="term" value="F:ATP binding"/>
    <property type="evidence" value="ECO:0007669"/>
    <property type="project" value="UniProtKB-KW"/>
</dbReference>
<dbReference type="PANTHER" id="PTHR24096">
    <property type="entry name" value="LONG-CHAIN-FATTY-ACID--COA LIGASE"/>
    <property type="match status" value="1"/>
</dbReference>
<dbReference type="Gene3D" id="3.40.50.12780">
    <property type="entry name" value="N-terminal domain of ligase-like"/>
    <property type="match status" value="1"/>
</dbReference>
<dbReference type="InterPro" id="IPR025110">
    <property type="entry name" value="AMP-bd_C"/>
</dbReference>
<dbReference type="Gene3D" id="3.30.300.30">
    <property type="match status" value="1"/>
</dbReference>
<feature type="domain" description="AMP-dependent synthetase/ligase" evidence="9">
    <location>
        <begin position="67"/>
        <end position="419"/>
    </location>
</feature>
<feature type="domain" description="AMP-binding enzyme C-terminal" evidence="10">
    <location>
        <begin position="470"/>
        <end position="546"/>
    </location>
</feature>
<dbReference type="PROSITE" id="PS00455">
    <property type="entry name" value="AMP_BINDING"/>
    <property type="match status" value="1"/>
</dbReference>
<keyword evidence="7" id="KW-0599">Photoprotein</keyword>
<reference evidence="11" key="2">
    <citation type="submission" date="2020-11" db="EMBL/GenBank/DDBJ databases">
        <authorList>
            <person name="McCartney M.A."/>
            <person name="Auch B."/>
            <person name="Kono T."/>
            <person name="Mallez S."/>
            <person name="Becker A."/>
            <person name="Gohl D.M."/>
            <person name="Silverstein K.A.T."/>
            <person name="Koren S."/>
            <person name="Bechman K.B."/>
            <person name="Herman A."/>
            <person name="Abrahante J.E."/>
            <person name="Garbe J."/>
        </authorList>
    </citation>
    <scope>NUCLEOTIDE SEQUENCE</scope>
    <source>
        <strain evidence="11">Duluth1</strain>
        <tissue evidence="11">Whole animal</tissue>
    </source>
</reference>
<dbReference type="FunFam" id="3.40.50.12780:FF:000003">
    <property type="entry name" value="Long-chain-fatty-acid--CoA ligase FadD"/>
    <property type="match status" value="1"/>
</dbReference>
<protein>
    <recommendedName>
        <fullName evidence="3">Luciferin 4-monooxygenase</fullName>
        <ecNumber evidence="2">1.13.12.7</ecNumber>
    </recommendedName>
</protein>
<evidence type="ECO:0000256" key="5">
    <source>
        <dbReference type="ARBA" id="ARBA00022840"/>
    </source>
</evidence>
<dbReference type="FunFam" id="3.30.300.30:FF:000007">
    <property type="entry name" value="4-coumarate--CoA ligase 2"/>
    <property type="match status" value="1"/>
</dbReference>
<dbReference type="InterPro" id="IPR042099">
    <property type="entry name" value="ANL_N_sf"/>
</dbReference>
<comment type="catalytic activity">
    <reaction evidence="8">
        <text>firefly D-luciferin + ATP + O2 = firefly oxyluciferin + hnu + AMP + CO2 + diphosphate</text>
        <dbReference type="Rhea" id="RHEA:10732"/>
        <dbReference type="ChEBI" id="CHEBI:15379"/>
        <dbReference type="ChEBI" id="CHEBI:16526"/>
        <dbReference type="ChEBI" id="CHEBI:16792"/>
        <dbReference type="ChEBI" id="CHEBI:30212"/>
        <dbReference type="ChEBI" id="CHEBI:30616"/>
        <dbReference type="ChEBI" id="CHEBI:33019"/>
        <dbReference type="ChEBI" id="CHEBI:58038"/>
        <dbReference type="ChEBI" id="CHEBI:456215"/>
        <dbReference type="EC" id="1.13.12.7"/>
    </reaction>
</comment>
<dbReference type="EC" id="1.13.12.7" evidence="2"/>
<evidence type="ECO:0000256" key="1">
    <source>
        <dbReference type="ARBA" id="ARBA00006432"/>
    </source>
</evidence>